<keyword evidence="1" id="KW-0175">Coiled coil</keyword>
<feature type="compositionally biased region" description="Polar residues" evidence="2">
    <location>
        <begin position="462"/>
        <end position="478"/>
    </location>
</feature>
<feature type="region of interest" description="Disordered" evidence="2">
    <location>
        <begin position="440"/>
        <end position="503"/>
    </location>
</feature>
<feature type="compositionally biased region" description="Low complexity" evidence="2">
    <location>
        <begin position="36"/>
        <end position="52"/>
    </location>
</feature>
<feature type="compositionally biased region" description="Basic and acidic residues" evidence="2">
    <location>
        <begin position="68"/>
        <end position="83"/>
    </location>
</feature>
<dbReference type="EMBL" id="ML210155">
    <property type="protein sequence ID" value="TFK28478.1"/>
    <property type="molecule type" value="Genomic_DNA"/>
</dbReference>
<feature type="region of interest" description="Disordered" evidence="2">
    <location>
        <begin position="217"/>
        <end position="260"/>
    </location>
</feature>
<feature type="region of interest" description="Disordered" evidence="2">
    <location>
        <begin position="366"/>
        <end position="403"/>
    </location>
</feature>
<feature type="region of interest" description="Disordered" evidence="2">
    <location>
        <begin position="1"/>
        <end position="103"/>
    </location>
</feature>
<protein>
    <submittedName>
        <fullName evidence="3">Uncharacterized protein</fullName>
    </submittedName>
</protein>
<reference evidence="3 4" key="1">
    <citation type="journal article" date="2019" name="Nat. Ecol. Evol.">
        <title>Megaphylogeny resolves global patterns of mushroom evolution.</title>
        <authorList>
            <person name="Varga T."/>
            <person name="Krizsan K."/>
            <person name="Foldi C."/>
            <person name="Dima B."/>
            <person name="Sanchez-Garcia M."/>
            <person name="Sanchez-Ramirez S."/>
            <person name="Szollosi G.J."/>
            <person name="Szarkandi J.G."/>
            <person name="Papp V."/>
            <person name="Albert L."/>
            <person name="Andreopoulos W."/>
            <person name="Angelini C."/>
            <person name="Antonin V."/>
            <person name="Barry K.W."/>
            <person name="Bougher N.L."/>
            <person name="Buchanan P."/>
            <person name="Buyck B."/>
            <person name="Bense V."/>
            <person name="Catcheside P."/>
            <person name="Chovatia M."/>
            <person name="Cooper J."/>
            <person name="Damon W."/>
            <person name="Desjardin D."/>
            <person name="Finy P."/>
            <person name="Geml J."/>
            <person name="Haridas S."/>
            <person name="Hughes K."/>
            <person name="Justo A."/>
            <person name="Karasinski D."/>
            <person name="Kautmanova I."/>
            <person name="Kiss B."/>
            <person name="Kocsube S."/>
            <person name="Kotiranta H."/>
            <person name="LaButti K.M."/>
            <person name="Lechner B.E."/>
            <person name="Liimatainen K."/>
            <person name="Lipzen A."/>
            <person name="Lukacs Z."/>
            <person name="Mihaltcheva S."/>
            <person name="Morgado L.N."/>
            <person name="Niskanen T."/>
            <person name="Noordeloos M.E."/>
            <person name="Ohm R.A."/>
            <person name="Ortiz-Santana B."/>
            <person name="Ovrebo C."/>
            <person name="Racz N."/>
            <person name="Riley R."/>
            <person name="Savchenko A."/>
            <person name="Shiryaev A."/>
            <person name="Soop K."/>
            <person name="Spirin V."/>
            <person name="Szebenyi C."/>
            <person name="Tomsovsky M."/>
            <person name="Tulloss R.E."/>
            <person name="Uehling J."/>
            <person name="Grigoriev I.V."/>
            <person name="Vagvolgyi C."/>
            <person name="Papp T."/>
            <person name="Martin F.M."/>
            <person name="Miettinen O."/>
            <person name="Hibbett D.S."/>
            <person name="Nagy L.G."/>
        </authorList>
    </citation>
    <scope>NUCLEOTIDE SEQUENCE [LARGE SCALE GENOMIC DNA]</scope>
    <source>
        <strain evidence="3 4">CBS 121175</strain>
    </source>
</reference>
<name>A0A5C3L6W1_COPMA</name>
<feature type="coiled-coil region" evidence="1">
    <location>
        <begin position="270"/>
        <end position="315"/>
    </location>
</feature>
<evidence type="ECO:0000256" key="1">
    <source>
        <dbReference type="SAM" id="Coils"/>
    </source>
</evidence>
<dbReference type="Proteomes" id="UP000307440">
    <property type="component" value="Unassembled WGS sequence"/>
</dbReference>
<accession>A0A5C3L6W1</accession>
<proteinExistence type="predicted"/>
<evidence type="ECO:0000313" key="4">
    <source>
        <dbReference type="Proteomes" id="UP000307440"/>
    </source>
</evidence>
<evidence type="ECO:0000313" key="3">
    <source>
        <dbReference type="EMBL" id="TFK28478.1"/>
    </source>
</evidence>
<gene>
    <name evidence="3" type="ORF">FA15DRAFT_691747</name>
</gene>
<dbReference type="AlphaFoldDB" id="A0A5C3L6W1"/>
<organism evidence="3 4">
    <name type="scientific">Coprinopsis marcescibilis</name>
    <name type="common">Agaric fungus</name>
    <name type="synonym">Psathyrella marcescibilis</name>
    <dbReference type="NCBI Taxonomy" id="230819"/>
    <lineage>
        <taxon>Eukaryota</taxon>
        <taxon>Fungi</taxon>
        <taxon>Dikarya</taxon>
        <taxon>Basidiomycota</taxon>
        <taxon>Agaricomycotina</taxon>
        <taxon>Agaricomycetes</taxon>
        <taxon>Agaricomycetidae</taxon>
        <taxon>Agaricales</taxon>
        <taxon>Agaricineae</taxon>
        <taxon>Psathyrellaceae</taxon>
        <taxon>Coprinopsis</taxon>
    </lineage>
</organism>
<keyword evidence="4" id="KW-1185">Reference proteome</keyword>
<evidence type="ECO:0000256" key="2">
    <source>
        <dbReference type="SAM" id="MobiDB-lite"/>
    </source>
</evidence>
<feature type="region of interest" description="Disordered" evidence="2">
    <location>
        <begin position="114"/>
        <end position="133"/>
    </location>
</feature>
<sequence length="572" mass="64626">MPYSPGNRPPVPTSPPAIIAPKARRAQRLVTARWLSESPSPIEESPSGPVEPFLVPLPNEEDQEFDDLDRRRPATPRPRDLRFDASQGYEPGSHGSVNRPRRSNTAFAPEGFDLRQAGPVQPPRRCQSAQGYGKASRIYSPAMERKVNSSPAMFENAAHFEARESHFNAVQRDYNSVNGNTHITFNLTPGGSLSHGAAHSASIANGFATSIDPYPRKQMPLPRNNPTSNSHDIPSATPVMSAMHPRSTKSSPPKTQLPLQDSRKDLRIENERLKDKTRWLREHISELQRELQQAKLDFEQELERIKAEQEAELQRVWAQFEGELKHSKEKFDLMHDLLFGTVRLPNSERKSRLKQREVIRSRYNDMGPARLSHPTKREYLHRRQSGRTLDQARRSQSSSPHIWGYRDMDISESVFNPPTGITTVERYPIQGQGPLSVKRLAQVRRSQSSSPTMRVPHRLRYSGTSSEESLPRSIATTPPTSPHCTADEPNPTCSSPAEESGLSIPDAQVVQDASLVADVDEASNYREQVHKSDCAQQPHVHTSDDSFRISRFYQSWSWRTITFQLGLQGRRD</sequence>
<feature type="compositionally biased region" description="Polar residues" evidence="2">
    <location>
        <begin position="248"/>
        <end position="259"/>
    </location>
</feature>